<protein>
    <recommendedName>
        <fullName evidence="1">Calcineurin-like phosphoesterase domain-containing protein</fullName>
    </recommendedName>
</protein>
<reference evidence="3" key="1">
    <citation type="submission" date="2020-05" db="EMBL/GenBank/DDBJ databases">
        <title>Frigoriglobus tundricola gen. nov., sp. nov., a psychrotolerant cellulolytic planctomycete of the family Gemmataceae with two divergent copies of 16S rRNA gene.</title>
        <authorList>
            <person name="Kulichevskaya I.S."/>
            <person name="Ivanova A.A."/>
            <person name="Naumoff D.G."/>
            <person name="Beletsky A.V."/>
            <person name="Rijpstra W.I.C."/>
            <person name="Sinninghe Damste J.S."/>
            <person name="Mardanov A.V."/>
            <person name="Ravin N.V."/>
            <person name="Dedysh S.N."/>
        </authorList>
    </citation>
    <scope>NUCLEOTIDE SEQUENCE [LARGE SCALE GENOMIC DNA]</scope>
    <source>
        <strain evidence="3">PL17</strain>
    </source>
</reference>
<accession>A0A6M5Z1S7</accession>
<dbReference type="EMBL" id="CP053452">
    <property type="protein sequence ID" value="QJW99132.1"/>
    <property type="molecule type" value="Genomic_DNA"/>
</dbReference>
<dbReference type="SUPFAM" id="SSF49478">
    <property type="entry name" value="Cna protein B-type domain"/>
    <property type="match status" value="1"/>
</dbReference>
<name>A0A6M5Z1S7_9BACT</name>
<dbReference type="AlphaFoldDB" id="A0A6M5Z1S7"/>
<dbReference type="RefSeq" id="WP_171474155.1">
    <property type="nucleotide sequence ID" value="NZ_CP053452.2"/>
</dbReference>
<dbReference type="InterPro" id="IPR004843">
    <property type="entry name" value="Calcineurin-like_PHP"/>
</dbReference>
<dbReference type="Gene3D" id="3.60.21.10">
    <property type="match status" value="1"/>
</dbReference>
<evidence type="ECO:0000313" key="2">
    <source>
        <dbReference type="EMBL" id="QJW99132.1"/>
    </source>
</evidence>
<keyword evidence="3" id="KW-1185">Reference proteome</keyword>
<proteinExistence type="predicted"/>
<dbReference type="Pfam" id="PF00149">
    <property type="entry name" value="Metallophos"/>
    <property type="match status" value="1"/>
</dbReference>
<dbReference type="InterPro" id="IPR029052">
    <property type="entry name" value="Metallo-depent_PP-like"/>
</dbReference>
<organism evidence="2 3">
    <name type="scientific">Frigoriglobus tundricola</name>
    <dbReference type="NCBI Taxonomy" id="2774151"/>
    <lineage>
        <taxon>Bacteria</taxon>
        <taxon>Pseudomonadati</taxon>
        <taxon>Planctomycetota</taxon>
        <taxon>Planctomycetia</taxon>
        <taxon>Gemmatales</taxon>
        <taxon>Gemmataceae</taxon>
        <taxon>Frigoriglobus</taxon>
    </lineage>
</organism>
<evidence type="ECO:0000313" key="3">
    <source>
        <dbReference type="Proteomes" id="UP000503447"/>
    </source>
</evidence>
<sequence length="416" mass="45912">MRQFLFGLVTAAALCGVVALSRSESGPDARAAADASELKIESGDKNPWTALKLNNDPDQFTFAVVSDRTGGHRDKVFSQAVARVNLLQPQFVMSVGDLIEGYTTKDEKIKEEWDEFDGYVKKFEMPFFYTAGNHDLANKTMVTKWGERYGKKYYSFTYKGALFLVLCSENPPTGMGTIDKEQNEWLAKTVAANKDAKWTFVFLHKPIWTAKDLEKNGWAAVEKTLAGRKYTVFCGHEHAYVRYERNGAEHFQLATTGGGSLMRGVEYGEFDHVAWITMKKDRPLIANVLLDGVLPSDLKVPESVEKGVPTKRKPTFPVSGRVTAGGQVVPGATVTLHTYNPDSERYSAVAVGRTDDMGRFQITTYAKFDGAPVGEYVVTVTKSEAVPAAFAAPATSSLKLRIFETPNTLTLDLPAK</sequence>
<gene>
    <name evidence="2" type="ORF">FTUN_6732</name>
</gene>
<dbReference type="InterPro" id="IPR051918">
    <property type="entry name" value="STPP_CPPED1"/>
</dbReference>
<evidence type="ECO:0000259" key="1">
    <source>
        <dbReference type="Pfam" id="PF00149"/>
    </source>
</evidence>
<dbReference type="PANTHER" id="PTHR43143:SF1">
    <property type="entry name" value="SERINE_THREONINE-PROTEIN PHOSPHATASE CPPED1"/>
    <property type="match status" value="1"/>
</dbReference>
<dbReference type="PANTHER" id="PTHR43143">
    <property type="entry name" value="METALLOPHOSPHOESTERASE, CALCINEURIN SUPERFAMILY"/>
    <property type="match status" value="1"/>
</dbReference>
<dbReference type="Proteomes" id="UP000503447">
    <property type="component" value="Chromosome"/>
</dbReference>
<feature type="domain" description="Calcineurin-like phosphoesterase" evidence="1">
    <location>
        <begin position="78"/>
        <end position="240"/>
    </location>
</feature>
<dbReference type="GO" id="GO:0016787">
    <property type="term" value="F:hydrolase activity"/>
    <property type="evidence" value="ECO:0007669"/>
    <property type="project" value="InterPro"/>
</dbReference>
<dbReference type="SUPFAM" id="SSF56300">
    <property type="entry name" value="Metallo-dependent phosphatases"/>
    <property type="match status" value="1"/>
</dbReference>
<dbReference type="KEGG" id="ftj:FTUN_6732"/>